<feature type="compositionally biased region" description="Low complexity" evidence="1">
    <location>
        <begin position="103"/>
        <end position="120"/>
    </location>
</feature>
<gene>
    <name evidence="2" type="ORF">HTEP1355_LOCUS5795</name>
</gene>
<dbReference type="EMBL" id="HBFN01009985">
    <property type="protein sequence ID" value="CAD8789615.1"/>
    <property type="molecule type" value="Transcribed_RNA"/>
</dbReference>
<evidence type="ECO:0000313" key="2">
    <source>
        <dbReference type="EMBL" id="CAD8789615.1"/>
    </source>
</evidence>
<feature type="compositionally biased region" description="Basic and acidic residues" evidence="1">
    <location>
        <begin position="145"/>
        <end position="159"/>
    </location>
</feature>
<dbReference type="AlphaFoldDB" id="A0A7S0YRB8"/>
<evidence type="ECO:0000256" key="1">
    <source>
        <dbReference type="SAM" id="MobiDB-lite"/>
    </source>
</evidence>
<accession>A0A7S0YRB8</accession>
<protein>
    <submittedName>
        <fullName evidence="2">Uncharacterized protein</fullName>
    </submittedName>
</protein>
<organism evidence="2">
    <name type="scientific">Hemiselmis tepida</name>
    <dbReference type="NCBI Taxonomy" id="464990"/>
    <lineage>
        <taxon>Eukaryota</taxon>
        <taxon>Cryptophyceae</taxon>
        <taxon>Cryptomonadales</taxon>
        <taxon>Hemiselmidaceae</taxon>
        <taxon>Hemiselmis</taxon>
    </lineage>
</organism>
<name>A0A7S0YRB8_9CRYP</name>
<feature type="region of interest" description="Disordered" evidence="1">
    <location>
        <begin position="21"/>
        <end position="159"/>
    </location>
</feature>
<feature type="compositionally biased region" description="Pro residues" evidence="1">
    <location>
        <begin position="30"/>
        <end position="42"/>
    </location>
</feature>
<sequence>MSELANSKLRDAMRDIRDAGVPTIVNESPSLPPRIPVPPRPKPTSQAPHFTTPRKIVDPSKPVGMGGAFPSKPPLPPVHEATTPAFDKPHPPPSYQSSVRADSVASTSHSVVSYASSTSRYSRHQSPSWAGGAPMPPPKGVLQKMQREMREKEKAQKNI</sequence>
<proteinExistence type="predicted"/>
<reference evidence="2" key="1">
    <citation type="submission" date="2021-01" db="EMBL/GenBank/DDBJ databases">
        <authorList>
            <person name="Corre E."/>
            <person name="Pelletier E."/>
            <person name="Niang G."/>
            <person name="Scheremetjew M."/>
            <person name="Finn R."/>
            <person name="Kale V."/>
            <person name="Holt S."/>
            <person name="Cochrane G."/>
            <person name="Meng A."/>
            <person name="Brown T."/>
            <person name="Cohen L."/>
        </authorList>
    </citation>
    <scope>NUCLEOTIDE SEQUENCE</scope>
    <source>
        <strain evidence="2">CCMP443</strain>
    </source>
</reference>